<dbReference type="InterPro" id="IPR003819">
    <property type="entry name" value="TauD/TfdA-like"/>
</dbReference>
<feature type="compositionally biased region" description="Polar residues" evidence="5">
    <location>
        <begin position="258"/>
        <end position="271"/>
    </location>
</feature>
<dbReference type="GO" id="GO:0045329">
    <property type="term" value="P:carnitine biosynthetic process"/>
    <property type="evidence" value="ECO:0007669"/>
    <property type="project" value="UniProtKB-KW"/>
</dbReference>
<evidence type="ECO:0000313" key="8">
    <source>
        <dbReference type="Proteomes" id="UP000051952"/>
    </source>
</evidence>
<dbReference type="AlphaFoldDB" id="A0A0S4IYD3"/>
<comment type="cofactor">
    <cofactor evidence="1">
        <name>L-ascorbate</name>
        <dbReference type="ChEBI" id="CHEBI:38290"/>
    </cofactor>
</comment>
<dbReference type="Gene3D" id="3.60.130.10">
    <property type="entry name" value="Clavaminate synthase-like"/>
    <property type="match status" value="1"/>
</dbReference>
<evidence type="ECO:0000256" key="1">
    <source>
        <dbReference type="ARBA" id="ARBA00001961"/>
    </source>
</evidence>
<organism evidence="7 8">
    <name type="scientific">Bodo saltans</name>
    <name type="common">Flagellated protozoan</name>
    <dbReference type="NCBI Taxonomy" id="75058"/>
    <lineage>
        <taxon>Eukaryota</taxon>
        <taxon>Discoba</taxon>
        <taxon>Euglenozoa</taxon>
        <taxon>Kinetoplastea</taxon>
        <taxon>Metakinetoplastina</taxon>
        <taxon>Eubodonida</taxon>
        <taxon>Bodonidae</taxon>
        <taxon>Bodo</taxon>
    </lineage>
</organism>
<dbReference type="PANTHER" id="PTHR10696:SF51">
    <property type="entry name" value="TRIMETHYLLYSINE DIOXYGENASE, MITOCHONDRIAL"/>
    <property type="match status" value="1"/>
</dbReference>
<evidence type="ECO:0000256" key="2">
    <source>
        <dbReference type="ARBA" id="ARBA00005022"/>
    </source>
</evidence>
<proteinExistence type="predicted"/>
<keyword evidence="4" id="KW-0560">Oxidoreductase</keyword>
<evidence type="ECO:0000256" key="4">
    <source>
        <dbReference type="ARBA" id="ARBA00023002"/>
    </source>
</evidence>
<evidence type="ECO:0000259" key="6">
    <source>
        <dbReference type="Pfam" id="PF02668"/>
    </source>
</evidence>
<dbReference type="InterPro" id="IPR042098">
    <property type="entry name" value="TauD-like_sf"/>
</dbReference>
<evidence type="ECO:0000256" key="3">
    <source>
        <dbReference type="ARBA" id="ARBA00022873"/>
    </source>
</evidence>
<reference evidence="8" key="1">
    <citation type="submission" date="2015-09" db="EMBL/GenBank/DDBJ databases">
        <authorList>
            <consortium name="Pathogen Informatics"/>
        </authorList>
    </citation>
    <scope>NUCLEOTIDE SEQUENCE [LARGE SCALE GENOMIC DNA]</scope>
    <source>
        <strain evidence="8">Lake Konstanz</strain>
    </source>
</reference>
<gene>
    <name evidence="7" type="ORF">BSAL_75160</name>
</gene>
<dbReference type="Pfam" id="PF02668">
    <property type="entry name" value="TauD"/>
    <property type="match status" value="1"/>
</dbReference>
<dbReference type="VEuPathDB" id="TriTrypDB:BSAL_75160"/>
<feature type="domain" description="TauD/TfdA-like" evidence="6">
    <location>
        <begin position="265"/>
        <end position="448"/>
    </location>
</feature>
<comment type="pathway">
    <text evidence="2">Amine and polyamine biosynthesis; carnitine biosynthesis.</text>
</comment>
<protein>
    <recommendedName>
        <fullName evidence="6">TauD/TfdA-like domain-containing protein</fullName>
    </recommendedName>
</protein>
<keyword evidence="8" id="KW-1185">Reference proteome</keyword>
<dbReference type="Proteomes" id="UP000051952">
    <property type="component" value="Unassembled WGS sequence"/>
</dbReference>
<dbReference type="SUPFAM" id="SSF51197">
    <property type="entry name" value="Clavaminate synthase-like"/>
    <property type="match status" value="1"/>
</dbReference>
<dbReference type="GO" id="GO:0005739">
    <property type="term" value="C:mitochondrion"/>
    <property type="evidence" value="ECO:0007669"/>
    <property type="project" value="TreeGrafter"/>
</dbReference>
<feature type="region of interest" description="Disordered" evidence="5">
    <location>
        <begin position="258"/>
        <end position="277"/>
    </location>
</feature>
<dbReference type="PANTHER" id="PTHR10696">
    <property type="entry name" value="GAMMA-BUTYROBETAINE HYDROXYLASE-RELATED"/>
    <property type="match status" value="1"/>
</dbReference>
<accession>A0A0S4IYD3</accession>
<dbReference type="OrthoDB" id="408743at2759"/>
<keyword evidence="3" id="KW-0124">Carnitine biosynthesis</keyword>
<sequence length="449" mass="49998">MRKSFLRTFRKTVNASVDNVTKVLSFREWTAPFEWILDRDASAFDANNQRGFIVSPEIAQQLLIESIEVEELPGEEGHTMNIEWKRTQESPIDQIPLTVPIKIPNRSVITVRPHEVEQDMCEDLCKRISGSSEPRPLLKGLRGKNQVPWTSSSLVCSENQSAPRETIVKCNRAASPGGVLDAGVKRSLVESIEKYGFAVAEDASLSQVYPDGAAPKTVQCRFEAAEAIITDVFSILRNSHYGAMSTWSDGNSWKEVNTAASPPVEPTTSRFEGSEAHQDGAYQSTRLDLHTDCTYFVDCPKLQAFGCILTTPSTFGGESTLSDGAAAAMALQASHPSFFDILTRVPVGGRYQKEGRWYESHRPVISLTPCGSFIERITFNNSDRIPMGLGMSASQLREFYKAYFTFHELIHRQAIRFLLKPGQLLFFDNLRTLHGRLEFGGPRVMCGGM</sequence>
<name>A0A0S4IYD3_BODSA</name>
<dbReference type="GO" id="GO:0016491">
    <property type="term" value="F:oxidoreductase activity"/>
    <property type="evidence" value="ECO:0007669"/>
    <property type="project" value="UniProtKB-KW"/>
</dbReference>
<evidence type="ECO:0000256" key="5">
    <source>
        <dbReference type="SAM" id="MobiDB-lite"/>
    </source>
</evidence>
<evidence type="ECO:0000313" key="7">
    <source>
        <dbReference type="EMBL" id="CUG16052.1"/>
    </source>
</evidence>
<dbReference type="InterPro" id="IPR050411">
    <property type="entry name" value="AlphaKG_dependent_hydroxylases"/>
</dbReference>
<dbReference type="EMBL" id="CYKH01000677">
    <property type="protein sequence ID" value="CUG16052.1"/>
    <property type="molecule type" value="Genomic_DNA"/>
</dbReference>